<feature type="transmembrane region" description="Helical" evidence="5">
    <location>
        <begin position="88"/>
        <end position="110"/>
    </location>
</feature>
<evidence type="ECO:0000256" key="2">
    <source>
        <dbReference type="ARBA" id="ARBA00022777"/>
    </source>
</evidence>
<dbReference type="GO" id="GO:0016301">
    <property type="term" value="F:kinase activity"/>
    <property type="evidence" value="ECO:0007669"/>
    <property type="project" value="UniProtKB-KW"/>
</dbReference>
<name>A0A6A0AZH5_9ACTN</name>
<proteinExistence type="predicted"/>
<dbReference type="InterPro" id="IPR005467">
    <property type="entry name" value="His_kinase_dom"/>
</dbReference>
<keyword evidence="1" id="KW-0808">Transferase</keyword>
<evidence type="ECO:0000259" key="6">
    <source>
        <dbReference type="PROSITE" id="PS50109"/>
    </source>
</evidence>
<dbReference type="PROSITE" id="PS50109">
    <property type="entry name" value="HIS_KIN"/>
    <property type="match status" value="1"/>
</dbReference>
<keyword evidence="2" id="KW-0418">Kinase</keyword>
<dbReference type="InterPro" id="IPR003594">
    <property type="entry name" value="HATPase_dom"/>
</dbReference>
<feature type="region of interest" description="Disordered" evidence="4">
    <location>
        <begin position="387"/>
        <end position="415"/>
    </location>
</feature>
<reference evidence="7 8" key="1">
    <citation type="submission" date="2020-02" db="EMBL/GenBank/DDBJ databases">
        <title>Whole Genome Shotgun Sequence of Streptomyces sp. strain CWH03.</title>
        <authorList>
            <person name="Dohra H."/>
            <person name="Kodani S."/>
            <person name="Yamamura H."/>
        </authorList>
    </citation>
    <scope>NUCLEOTIDE SEQUENCE [LARGE SCALE GENOMIC DNA]</scope>
    <source>
        <strain evidence="7 8">CWH03</strain>
    </source>
</reference>
<protein>
    <submittedName>
        <fullName evidence="7">ATP-binding protein</fullName>
    </submittedName>
</protein>
<dbReference type="EMBL" id="BLLG01000016">
    <property type="protein sequence ID" value="GFH38370.1"/>
    <property type="molecule type" value="Genomic_DNA"/>
</dbReference>
<evidence type="ECO:0000256" key="3">
    <source>
        <dbReference type="ARBA" id="ARBA00023012"/>
    </source>
</evidence>
<evidence type="ECO:0000313" key="7">
    <source>
        <dbReference type="EMBL" id="GFH38370.1"/>
    </source>
</evidence>
<gene>
    <name evidence="7" type="ORF">SCWH03_46120</name>
</gene>
<keyword evidence="7" id="KW-0547">Nucleotide-binding</keyword>
<keyword evidence="8" id="KW-1185">Reference proteome</keyword>
<dbReference type="Proteomes" id="UP000484988">
    <property type="component" value="Unassembled WGS sequence"/>
</dbReference>
<feature type="transmembrane region" description="Helical" evidence="5">
    <location>
        <begin position="166"/>
        <end position="186"/>
    </location>
</feature>
<dbReference type="Pfam" id="PF02518">
    <property type="entry name" value="HATPase_c"/>
    <property type="match status" value="1"/>
</dbReference>
<keyword evidence="5" id="KW-1133">Transmembrane helix</keyword>
<dbReference type="InterPro" id="IPR036890">
    <property type="entry name" value="HATPase_C_sf"/>
</dbReference>
<evidence type="ECO:0000256" key="5">
    <source>
        <dbReference type="SAM" id="Phobius"/>
    </source>
</evidence>
<dbReference type="GO" id="GO:0000160">
    <property type="term" value="P:phosphorelay signal transduction system"/>
    <property type="evidence" value="ECO:0007669"/>
    <property type="project" value="UniProtKB-KW"/>
</dbReference>
<feature type="transmembrane region" description="Helical" evidence="5">
    <location>
        <begin position="56"/>
        <end position="76"/>
    </location>
</feature>
<dbReference type="RefSeq" id="WP_173266039.1">
    <property type="nucleotide sequence ID" value="NZ_BLLG01000016.1"/>
</dbReference>
<evidence type="ECO:0000256" key="1">
    <source>
        <dbReference type="ARBA" id="ARBA00022679"/>
    </source>
</evidence>
<evidence type="ECO:0000313" key="8">
    <source>
        <dbReference type="Proteomes" id="UP000484988"/>
    </source>
</evidence>
<dbReference type="Gene3D" id="3.30.565.10">
    <property type="entry name" value="Histidine kinase-like ATPase, C-terminal domain"/>
    <property type="match status" value="1"/>
</dbReference>
<dbReference type="AlphaFoldDB" id="A0A6A0AZH5"/>
<dbReference type="PANTHER" id="PTHR24421">
    <property type="entry name" value="NITRATE/NITRITE SENSOR PROTEIN NARX-RELATED"/>
    <property type="match status" value="1"/>
</dbReference>
<feature type="transmembrane region" description="Helical" evidence="5">
    <location>
        <begin position="34"/>
        <end position="50"/>
    </location>
</feature>
<feature type="domain" description="Histidine kinase" evidence="6">
    <location>
        <begin position="311"/>
        <end position="408"/>
    </location>
</feature>
<feature type="transmembrane region" description="Helical" evidence="5">
    <location>
        <begin position="122"/>
        <end position="154"/>
    </location>
</feature>
<accession>A0A6A0AZH5</accession>
<dbReference type="GO" id="GO:0005524">
    <property type="term" value="F:ATP binding"/>
    <property type="evidence" value="ECO:0007669"/>
    <property type="project" value="UniProtKB-KW"/>
</dbReference>
<dbReference type="InterPro" id="IPR050482">
    <property type="entry name" value="Sensor_HK_TwoCompSys"/>
</dbReference>
<keyword evidence="3" id="KW-0902">Two-component regulatory system</keyword>
<dbReference type="SUPFAM" id="SSF55874">
    <property type="entry name" value="ATPase domain of HSP90 chaperone/DNA topoisomerase II/histidine kinase"/>
    <property type="match status" value="1"/>
</dbReference>
<evidence type="ECO:0000256" key="4">
    <source>
        <dbReference type="SAM" id="MobiDB-lite"/>
    </source>
</evidence>
<organism evidence="7 8">
    <name type="scientific">Streptomyces pacificus</name>
    <dbReference type="NCBI Taxonomy" id="2705029"/>
    <lineage>
        <taxon>Bacteria</taxon>
        <taxon>Bacillati</taxon>
        <taxon>Actinomycetota</taxon>
        <taxon>Actinomycetes</taxon>
        <taxon>Kitasatosporales</taxon>
        <taxon>Streptomycetaceae</taxon>
        <taxon>Streptomyces</taxon>
    </lineage>
</organism>
<dbReference type="CDD" id="cd16917">
    <property type="entry name" value="HATPase_UhpB-NarQ-NarX-like"/>
    <property type="match status" value="1"/>
</dbReference>
<keyword evidence="5" id="KW-0472">Membrane</keyword>
<keyword evidence="5" id="KW-0812">Transmembrane</keyword>
<comment type="caution">
    <text evidence="7">The sequence shown here is derived from an EMBL/GenBank/DDBJ whole genome shotgun (WGS) entry which is preliminary data.</text>
</comment>
<sequence>MAGGAQDRGREARAGPAARSVADTRVRAAARTQMLVRLLIVVLLVLQLLLFPPRGNAAACGILVSGYALWALYLVYTAWRGTGGLPRTWYLLLLDLVVLGTLLALSGGFATPPGIRPLVDDAFFLVPVLAVFQPSARVTAAMTAAAGSAYLVAAGGQGSGDGWGRVVLHVLGLFLLGAVCTALTWVQQERVRTVGALLDRSHDLLGQAIGAEERERGKLAEALHDDALQDVLAARQDLDEARGTGRRDSLERADRALERAARRMRSIVGELHPAALRRLGLTGAVRGLAEGAGQRGGFGVTVECSPVPPFADESIVFAAARELLGNVVKHASASEVRVGLEVGEGRLRLVVADDGRGLPPRAETESLRGGHIGLASLRVRVETAGGSLRLEPGEPSGTTAVVELPLEPPSRRHER</sequence>
<keyword evidence="7" id="KW-0067">ATP-binding</keyword>
<dbReference type="SMART" id="SM00387">
    <property type="entry name" value="HATPase_c"/>
    <property type="match status" value="1"/>
</dbReference>